<evidence type="ECO:0000256" key="9">
    <source>
        <dbReference type="ARBA" id="ARBA00023303"/>
    </source>
</evidence>
<keyword evidence="9" id="KW-0407">Ion channel</keyword>
<feature type="transmembrane region" description="Helical" evidence="10">
    <location>
        <begin position="245"/>
        <end position="265"/>
    </location>
</feature>
<comment type="subcellular location">
    <subcellularLocation>
        <location evidence="1">Membrane</location>
        <topology evidence="1">Multi-pass membrane protein</topology>
    </subcellularLocation>
</comment>
<dbReference type="GO" id="GO:0034707">
    <property type="term" value="C:chloride channel complex"/>
    <property type="evidence" value="ECO:0007669"/>
    <property type="project" value="UniProtKB-KW"/>
</dbReference>
<keyword evidence="3 10" id="KW-0812">Transmembrane</keyword>
<keyword evidence="6 10" id="KW-0472">Membrane</keyword>
<dbReference type="EMBL" id="ACQL01000095">
    <property type="protein sequence ID" value="EER47055.1"/>
    <property type="molecule type" value="Genomic_DNA"/>
</dbReference>
<comment type="caution">
    <text evidence="11">The sequence shown here is derived from an EMBL/GenBank/DDBJ whole genome shotgun (WGS) entry which is preliminary data.</text>
</comment>
<keyword evidence="7" id="KW-0869">Chloride channel</keyword>
<evidence type="ECO:0000256" key="5">
    <source>
        <dbReference type="ARBA" id="ARBA00023065"/>
    </source>
</evidence>
<evidence type="ECO:0000256" key="6">
    <source>
        <dbReference type="ARBA" id="ARBA00023136"/>
    </source>
</evidence>
<feature type="transmembrane region" description="Helical" evidence="10">
    <location>
        <begin position="374"/>
        <end position="398"/>
    </location>
</feature>
<dbReference type="CDD" id="cd01033">
    <property type="entry name" value="ClC_like"/>
    <property type="match status" value="1"/>
</dbReference>
<dbReference type="Gene3D" id="1.10.3080.10">
    <property type="entry name" value="Clc chloride channel"/>
    <property type="match status" value="1"/>
</dbReference>
<dbReference type="GO" id="GO:0005254">
    <property type="term" value="F:chloride channel activity"/>
    <property type="evidence" value="ECO:0007669"/>
    <property type="project" value="UniProtKB-KW"/>
</dbReference>
<evidence type="ECO:0000256" key="1">
    <source>
        <dbReference type="ARBA" id="ARBA00004141"/>
    </source>
</evidence>
<dbReference type="PRINTS" id="PR00762">
    <property type="entry name" value="CLCHANNEL"/>
</dbReference>
<dbReference type="InterPro" id="IPR001807">
    <property type="entry name" value="ClC"/>
</dbReference>
<feature type="transmembrane region" description="Helical" evidence="10">
    <location>
        <begin position="81"/>
        <end position="98"/>
    </location>
</feature>
<dbReference type="AlphaFoldDB" id="C5S218"/>
<evidence type="ECO:0000256" key="10">
    <source>
        <dbReference type="SAM" id="Phobius"/>
    </source>
</evidence>
<gene>
    <name evidence="11" type="ORF">AM305_09586</name>
</gene>
<dbReference type="InterPro" id="IPR050368">
    <property type="entry name" value="ClC-type_chloride_channel"/>
</dbReference>
<dbReference type="Proteomes" id="UP000005532">
    <property type="component" value="Unassembled WGS sequence"/>
</dbReference>
<organism evidence="11 12">
    <name type="scientific">Actinobacillus minor NM305</name>
    <dbReference type="NCBI Taxonomy" id="637911"/>
    <lineage>
        <taxon>Bacteria</taxon>
        <taxon>Pseudomonadati</taxon>
        <taxon>Pseudomonadota</taxon>
        <taxon>Gammaproteobacteria</taxon>
        <taxon>Pasteurellales</taxon>
        <taxon>Pasteurellaceae</taxon>
        <taxon>Actinobacillus</taxon>
    </lineage>
</organism>
<proteinExistence type="predicted"/>
<dbReference type="eggNOG" id="COG0038">
    <property type="taxonomic scope" value="Bacteria"/>
</dbReference>
<protein>
    <submittedName>
        <fullName evidence="11">Chloride channel core</fullName>
    </submittedName>
</protein>
<reference evidence="11 12" key="1">
    <citation type="journal article" date="2010" name="Vet. Microbiol.">
        <title>Production of haemolysins by strains of the Actinobacillus minor/porcitonsillarum complex.</title>
        <authorList>
            <person name="Arya G."/>
            <person name="Niven D.F."/>
        </authorList>
    </citation>
    <scope>NUCLEOTIDE SEQUENCE [LARGE SCALE GENOMIC DNA]</scope>
    <source>
        <strain evidence="11 12">NM305</strain>
    </source>
</reference>
<dbReference type="PANTHER" id="PTHR43427">
    <property type="entry name" value="CHLORIDE CHANNEL PROTEIN CLC-E"/>
    <property type="match status" value="1"/>
</dbReference>
<dbReference type="Pfam" id="PF00654">
    <property type="entry name" value="Voltage_CLC"/>
    <property type="match status" value="1"/>
</dbReference>
<evidence type="ECO:0000313" key="11">
    <source>
        <dbReference type="EMBL" id="EER47055.1"/>
    </source>
</evidence>
<keyword evidence="4 10" id="KW-1133">Transmembrane helix</keyword>
<feature type="transmembrane region" description="Helical" evidence="10">
    <location>
        <begin position="170"/>
        <end position="195"/>
    </location>
</feature>
<feature type="transmembrane region" description="Helical" evidence="10">
    <location>
        <begin position="27"/>
        <end position="49"/>
    </location>
</feature>
<dbReference type="SUPFAM" id="SSF81340">
    <property type="entry name" value="Clc chloride channel"/>
    <property type="match status" value="1"/>
</dbReference>
<evidence type="ECO:0000256" key="7">
    <source>
        <dbReference type="ARBA" id="ARBA00023173"/>
    </source>
</evidence>
<feature type="transmembrane region" description="Helical" evidence="10">
    <location>
        <begin position="207"/>
        <end position="225"/>
    </location>
</feature>
<keyword evidence="8" id="KW-0868">Chloride</keyword>
<dbReference type="PANTHER" id="PTHR43427:SF6">
    <property type="entry name" value="CHLORIDE CHANNEL PROTEIN CLC-E"/>
    <property type="match status" value="1"/>
</dbReference>
<evidence type="ECO:0000256" key="8">
    <source>
        <dbReference type="ARBA" id="ARBA00023214"/>
    </source>
</evidence>
<feature type="transmembrane region" description="Helical" evidence="10">
    <location>
        <begin position="321"/>
        <end position="343"/>
    </location>
</feature>
<keyword evidence="2" id="KW-0813">Transport</keyword>
<evidence type="ECO:0000256" key="3">
    <source>
        <dbReference type="ARBA" id="ARBA00022692"/>
    </source>
</evidence>
<evidence type="ECO:0000256" key="2">
    <source>
        <dbReference type="ARBA" id="ARBA00022448"/>
    </source>
</evidence>
<sequence length="432" mass="47321">MFFINVFKLKLEYAFLFFEIMNSIFRFYFSILIIGLIAGLVGVFLTYLLHHIQHLAFSYGMNGVEMSFREGVEQSSYQQRMIALTLAGLIGGLGWHALHRYGKLVSIKQALDNPQQGTPFFSTFSHALLQIITVGLGSPLGREVAPREMSVAFASLWLKKIRLTVEDAKLLLACASGAGLTAVYNVPFAATIFILETMWLAFSKRALAAALLCVSTATLLARYFLGDLVQYATLPKAEINQSALSFSLILGVLIGILANLFQASTKSFPVFKRTDKRLILLSVIAFAIIGLISLYQPDILGNGKAGNQLVFHMMLSGQESLQLFVLKWLTVLLALAAGAYGGLITPSMMLGSTIAYYLAFVWNCYFPAVSLETIAIVGACAFLGVSLKMPLTAVIFSLELTRGSADLLMPLVLATTTATISNKCYQYWQTAK</sequence>
<feature type="transmembrane region" description="Helical" evidence="10">
    <location>
        <begin position="277"/>
        <end position="295"/>
    </location>
</feature>
<evidence type="ECO:0000256" key="4">
    <source>
        <dbReference type="ARBA" id="ARBA00022989"/>
    </source>
</evidence>
<accession>C5S218</accession>
<name>C5S218_9PAST</name>
<evidence type="ECO:0000313" key="12">
    <source>
        <dbReference type="Proteomes" id="UP000005532"/>
    </source>
</evidence>
<keyword evidence="5" id="KW-0406">Ion transport</keyword>
<dbReference type="InterPro" id="IPR014743">
    <property type="entry name" value="Cl-channel_core"/>
</dbReference>